<sequence length="57" mass="6318">MYEEHMTNPSGGRKIATALGPVSVVLGHDTVMEGEEEAQRSRAERLDDLNHVAGWIR</sequence>
<dbReference type="AlphaFoldDB" id="A0A829PKH7"/>
<accession>A0A829PKH7</accession>
<name>A0A829PKH7_9MYCO</name>
<organism evidence="1 2">
    <name type="scientific">Mycobacteroides abscessus MAB_030201_1075</name>
    <dbReference type="NCBI Taxonomy" id="1335410"/>
    <lineage>
        <taxon>Bacteria</taxon>
        <taxon>Bacillati</taxon>
        <taxon>Actinomycetota</taxon>
        <taxon>Actinomycetes</taxon>
        <taxon>Mycobacteriales</taxon>
        <taxon>Mycobacteriaceae</taxon>
        <taxon>Mycobacteroides</taxon>
        <taxon>Mycobacteroides abscessus</taxon>
    </lineage>
</organism>
<comment type="caution">
    <text evidence="1">The sequence shown here is derived from an EMBL/GenBank/DDBJ whole genome shotgun (WGS) entry which is preliminary data.</text>
</comment>
<evidence type="ECO:0000313" key="1">
    <source>
        <dbReference type="EMBL" id="ETZ87036.1"/>
    </source>
</evidence>
<proteinExistence type="predicted"/>
<dbReference type="Proteomes" id="UP000019854">
    <property type="component" value="Unassembled WGS sequence"/>
</dbReference>
<dbReference type="EMBL" id="JAOX01000001">
    <property type="protein sequence ID" value="ETZ87036.1"/>
    <property type="molecule type" value="Genomic_DNA"/>
</dbReference>
<protein>
    <submittedName>
        <fullName evidence="1">Uncharacterized protein</fullName>
    </submittedName>
</protein>
<gene>
    <name evidence="1" type="ORF">L829_0574</name>
</gene>
<evidence type="ECO:0000313" key="2">
    <source>
        <dbReference type="Proteomes" id="UP000019854"/>
    </source>
</evidence>
<reference evidence="1 2" key="1">
    <citation type="submission" date="2014-01" db="EMBL/GenBank/DDBJ databases">
        <authorList>
            <person name="Zelazny A."/>
            <person name="Olivier K."/>
            <person name="Sampaio E.P."/>
            <person name="Holland S.M."/>
            <person name="Tallon L.J."/>
            <person name="Sadzewicz L.K."/>
            <person name="Sengamalay N."/>
            <person name="Fraser C.M."/>
            <person name="Hine E."/>
            <person name="Shefchek K.A."/>
            <person name="Das S.P."/>
            <person name="Shallom S.J."/>
            <person name="Agrawal S."/>
            <person name="Tettelin H."/>
        </authorList>
    </citation>
    <scope>NUCLEOTIDE SEQUENCE [LARGE SCALE GENOMIC DNA]</scope>
    <source>
        <strain evidence="1 2">MAB_030201_1075</strain>
    </source>
</reference>